<dbReference type="InterPro" id="IPR036388">
    <property type="entry name" value="WH-like_DNA-bd_sf"/>
</dbReference>
<proteinExistence type="predicted"/>
<dbReference type="InterPro" id="IPR001867">
    <property type="entry name" value="OmpR/PhoB-type_DNA-bd"/>
</dbReference>
<dbReference type="SUPFAM" id="SSF46894">
    <property type="entry name" value="C-terminal effector domain of the bipartite response regulators"/>
    <property type="match status" value="1"/>
</dbReference>
<evidence type="ECO:0000256" key="2">
    <source>
        <dbReference type="PROSITE-ProRule" id="PRU01091"/>
    </source>
</evidence>
<dbReference type="RefSeq" id="WP_206595332.1">
    <property type="nucleotide sequence ID" value="NZ_JAFKCS010000018.1"/>
</dbReference>
<comment type="caution">
    <text evidence="4">The sequence shown here is derived from an EMBL/GenBank/DDBJ whole genome shotgun (WGS) entry which is preliminary data.</text>
</comment>
<dbReference type="Pfam" id="PF00486">
    <property type="entry name" value="Trans_reg_C"/>
    <property type="match status" value="1"/>
</dbReference>
<organism evidence="4 5">
    <name type="scientific">Bowmanella yangjiangensis</name>
    <dbReference type="NCBI Taxonomy" id="2811230"/>
    <lineage>
        <taxon>Bacteria</taxon>
        <taxon>Pseudomonadati</taxon>
        <taxon>Pseudomonadota</taxon>
        <taxon>Gammaproteobacteria</taxon>
        <taxon>Alteromonadales</taxon>
        <taxon>Alteromonadaceae</taxon>
        <taxon>Bowmanella</taxon>
    </lineage>
</organism>
<keyword evidence="5" id="KW-1185">Reference proteome</keyword>
<sequence length="683" mass="77317">MEKYVAHLQVLKGSSAVERQVFSMDGLDVENWQFAQFQFICGQDLLVDTQSGEQHKLEPQVSRLLLLFCQSQGHLLTRESLEKSLWPSTIVDNNSLYQLLTKLRRLLNDSPRQPVFIKTIPKRGYRFLPNATLMDARIAPVITALPRSSSFSWAKWLGWGAVSVAGFAAVASLGSRYDAPPPVQYELTDVSYALGLEAEVSAHRSQDLIAYVKDINQLQVTDKSGNLLQSRQVDTRVSLPQWHPERSLLAYWQYQQGQCLLNLSDDKLDSIHVSRPLPCTYAKRPVWNSQDELVVILKRNHQNLPYLYRVSTGQLILLPLDLEADETIRGAVRAWDDEIFYLINRLGQGSRLVSLAGKTMMEWDHPVWLLSYNPKRETLIINHPSQIGGVLEQALGHEPVVVANTAQGVFTSVSADQHGQLFVASESWQVNIRNKLNMPLFSSSSIDYLPATNPLGETAFMSRRSGVCEVYLQAGSKLTRLSQYSGNAYADFLQWSPDNSALLSNRDKQIVLYGRQGEIAEFSAKLSGPLLSLSWVDEERLYAFDGNNLSLYNRQGVILQQWAIEALAVHYDWHEKRWLVFTPSALQSKKSLDEAGEQITRLDGQHTNQLINIKLVNGRLYWQSKWDNGIQIWQLALNEQSTPSLITSGHFIWHFDVDPTGELMVAARERVEGDIKVLRPVPH</sequence>
<dbReference type="SUPFAM" id="SSF101908">
    <property type="entry name" value="Putative isomerase YbhE"/>
    <property type="match status" value="1"/>
</dbReference>
<keyword evidence="1 2" id="KW-0238">DNA-binding</keyword>
<dbReference type="Proteomes" id="UP000663992">
    <property type="component" value="Unassembled WGS sequence"/>
</dbReference>
<evidence type="ECO:0000259" key="3">
    <source>
        <dbReference type="PROSITE" id="PS51755"/>
    </source>
</evidence>
<dbReference type="SMART" id="SM00862">
    <property type="entry name" value="Trans_reg_C"/>
    <property type="match status" value="1"/>
</dbReference>
<protein>
    <submittedName>
        <fullName evidence="4">Winged helix-turn-helix domain-containing protein</fullName>
    </submittedName>
</protein>
<reference evidence="4 5" key="1">
    <citation type="submission" date="2021-03" db="EMBL/GenBank/DDBJ databases">
        <title>novel species isolated from a fishpond in China.</title>
        <authorList>
            <person name="Lu H."/>
            <person name="Cai Z."/>
        </authorList>
    </citation>
    <scope>NUCLEOTIDE SEQUENCE [LARGE SCALE GENOMIC DNA]</scope>
    <source>
        <strain evidence="4 5">Y57</strain>
    </source>
</reference>
<dbReference type="Gene3D" id="1.10.10.10">
    <property type="entry name" value="Winged helix-like DNA-binding domain superfamily/Winged helix DNA-binding domain"/>
    <property type="match status" value="1"/>
</dbReference>
<dbReference type="InterPro" id="IPR015943">
    <property type="entry name" value="WD40/YVTN_repeat-like_dom_sf"/>
</dbReference>
<dbReference type="EMBL" id="JAFKCS010000018">
    <property type="protein sequence ID" value="MBN7821376.1"/>
    <property type="molecule type" value="Genomic_DNA"/>
</dbReference>
<dbReference type="SUPFAM" id="SSF82171">
    <property type="entry name" value="DPP6 N-terminal domain-like"/>
    <property type="match status" value="1"/>
</dbReference>
<name>A0ABS3CW78_9ALTE</name>
<gene>
    <name evidence="4" type="ORF">J0A65_15995</name>
</gene>
<feature type="DNA-binding region" description="OmpR/PhoB-type" evidence="2">
    <location>
        <begin position="29"/>
        <end position="129"/>
    </location>
</feature>
<accession>A0ABS3CW78</accession>
<evidence type="ECO:0000313" key="4">
    <source>
        <dbReference type="EMBL" id="MBN7821376.1"/>
    </source>
</evidence>
<evidence type="ECO:0000256" key="1">
    <source>
        <dbReference type="ARBA" id="ARBA00023125"/>
    </source>
</evidence>
<evidence type="ECO:0000313" key="5">
    <source>
        <dbReference type="Proteomes" id="UP000663992"/>
    </source>
</evidence>
<dbReference type="CDD" id="cd00383">
    <property type="entry name" value="trans_reg_C"/>
    <property type="match status" value="1"/>
</dbReference>
<feature type="domain" description="OmpR/PhoB-type" evidence="3">
    <location>
        <begin position="29"/>
        <end position="129"/>
    </location>
</feature>
<dbReference type="InterPro" id="IPR016032">
    <property type="entry name" value="Sig_transdc_resp-reg_C-effctor"/>
</dbReference>
<dbReference type="Gene3D" id="2.130.10.10">
    <property type="entry name" value="YVTN repeat-like/Quinoprotein amine dehydrogenase"/>
    <property type="match status" value="1"/>
</dbReference>
<dbReference type="PROSITE" id="PS51755">
    <property type="entry name" value="OMPR_PHOB"/>
    <property type="match status" value="1"/>
</dbReference>